<evidence type="ECO:0000313" key="2">
    <source>
        <dbReference type="Proteomes" id="UP000241074"/>
    </source>
</evidence>
<sequence length="200" mass="22690">MNSNHEPMLTETHLTVRLPPGQQDRLRTLASAFDCKLLLIELERGTFPVQPMLSWRQAGDLGETLRHAASLSQRLNDAGFEVVRVKIEVDLARIGIQPACYAEAHFKIRARPADWPRLSALSTAHGAHLSRNAWSRDTTSRDDHSERRFVTLRHTDPRQAGAHFVAFETVLAGDGWEIESRTFEAVLFDDNLRLDEGWLQ</sequence>
<name>A0A2P1PUE4_9GAMM</name>
<protein>
    <submittedName>
        <fullName evidence="1">Uncharacterized protein</fullName>
    </submittedName>
</protein>
<keyword evidence="2" id="KW-1185">Reference proteome</keyword>
<reference evidence="1 2" key="2">
    <citation type="submission" date="2018-03" db="EMBL/GenBank/DDBJ databases">
        <authorList>
            <person name="Keele B.F."/>
        </authorList>
    </citation>
    <scope>NUCLEOTIDE SEQUENCE [LARGE SCALE GENOMIC DNA]</scope>
    <source>
        <strain evidence="1 2">D13</strain>
    </source>
</reference>
<dbReference type="Proteomes" id="UP000241074">
    <property type="component" value="Chromosome"/>
</dbReference>
<accession>A0A2P1PUE4</accession>
<dbReference type="AlphaFoldDB" id="A0A2P1PUE4"/>
<reference evidence="1 2" key="1">
    <citation type="submission" date="2018-03" db="EMBL/GenBank/DDBJ databases">
        <title>Ahniella affigens gen. nov., sp. nov., a gammaproteobacterium isolated from sandy soil near a stream.</title>
        <authorList>
            <person name="Ko Y."/>
            <person name="Kim J.-H."/>
        </authorList>
    </citation>
    <scope>NUCLEOTIDE SEQUENCE [LARGE SCALE GENOMIC DNA]</scope>
    <source>
        <strain evidence="1 2">D13</strain>
    </source>
</reference>
<proteinExistence type="predicted"/>
<gene>
    <name evidence="1" type="ORF">C7S18_15305</name>
</gene>
<dbReference type="EMBL" id="CP027860">
    <property type="protein sequence ID" value="AVP98469.1"/>
    <property type="molecule type" value="Genomic_DNA"/>
</dbReference>
<evidence type="ECO:0000313" key="1">
    <source>
        <dbReference type="EMBL" id="AVP98469.1"/>
    </source>
</evidence>
<organism evidence="1 2">
    <name type="scientific">Ahniella affigens</name>
    <dbReference type="NCBI Taxonomy" id="2021234"/>
    <lineage>
        <taxon>Bacteria</taxon>
        <taxon>Pseudomonadati</taxon>
        <taxon>Pseudomonadota</taxon>
        <taxon>Gammaproteobacteria</taxon>
        <taxon>Lysobacterales</taxon>
        <taxon>Rhodanobacteraceae</taxon>
        <taxon>Ahniella</taxon>
    </lineage>
</organism>
<dbReference type="KEGG" id="xba:C7S18_15305"/>